<sequence length="454" mass="50184">MKKLIGSKGFYKMVLAICIPIVIQNGFTNLASLLDNIMIGQLGTLSMSGVSITNQLLQVFNVTIFGAMSGPGIFMAQFYGKKNKEGVENCFRIKLIIGIIIALLAIFLFYTFGQQLISLYLNDNPQDSLKTLNYGMDYLKIMLIGLIPFVITQVYSSSLRETGNTILPMIASVVAVIVNFCINYILIFGHFGFPQLGVSGAAIGTVVSRVIEMSINIIGGSRNLYLKDAIKMKKVPFDTTKEMLKRGLPLLCNEILWSISIALISQSYSTRGLVAVAAINITTTVTNFFMIVCYAMGNSISIVVGQQLGAGEIERAKDYDLKMVFMNFIMCFTLAVVLFNVSIYIPQIYNTSVEVKNLATFLLKVAACMLPVISIYYSSYFTMRAGGKTFLTFLFDSGYTFVFTFTTALLLTRLTSLPILIIYILVQCVDIPKATLGLILVRKGIWVNNIVNEL</sequence>
<dbReference type="GO" id="GO:0042910">
    <property type="term" value="F:xenobiotic transmembrane transporter activity"/>
    <property type="evidence" value="ECO:0007669"/>
    <property type="project" value="InterPro"/>
</dbReference>
<keyword evidence="15" id="KW-1185">Reference proteome</keyword>
<feature type="transmembrane region" description="Helical" evidence="13">
    <location>
        <begin position="201"/>
        <end position="226"/>
    </location>
</feature>
<dbReference type="GO" id="GO:0005886">
    <property type="term" value="C:plasma membrane"/>
    <property type="evidence" value="ECO:0007669"/>
    <property type="project" value="UniProtKB-SubCell"/>
</dbReference>
<feature type="transmembrane region" description="Helical" evidence="13">
    <location>
        <begin position="417"/>
        <end position="441"/>
    </location>
</feature>
<dbReference type="InterPro" id="IPR048279">
    <property type="entry name" value="MdtK-like"/>
</dbReference>
<evidence type="ECO:0000256" key="4">
    <source>
        <dbReference type="ARBA" id="ARBA00020268"/>
    </source>
</evidence>
<keyword evidence="7" id="KW-1003">Cell membrane</keyword>
<dbReference type="GeneID" id="77469681"/>
<comment type="subcellular location">
    <subcellularLocation>
        <location evidence="2">Cell membrane</location>
        <topology evidence="2">Multi-pass membrane protein</topology>
    </subcellularLocation>
</comment>
<name>A0A2T3G3Q7_9FIRM</name>
<feature type="transmembrane region" description="Helical" evidence="13">
    <location>
        <begin position="167"/>
        <end position="189"/>
    </location>
</feature>
<accession>A0A2T3G3Q7</accession>
<feature type="transmembrane region" description="Helical" evidence="13">
    <location>
        <begin position="324"/>
        <end position="346"/>
    </location>
</feature>
<evidence type="ECO:0000256" key="2">
    <source>
        <dbReference type="ARBA" id="ARBA00004651"/>
    </source>
</evidence>
<gene>
    <name evidence="14" type="ORF">C7U55_00995</name>
</gene>
<comment type="similarity">
    <text evidence="3">Belongs to the multi antimicrobial extrusion (MATE) (TC 2.A.66.1) family.</text>
</comment>
<dbReference type="AlphaFoldDB" id="A0A2T3G3Q7"/>
<evidence type="ECO:0000256" key="5">
    <source>
        <dbReference type="ARBA" id="ARBA00022448"/>
    </source>
</evidence>
<keyword evidence="8 13" id="KW-0812">Transmembrane</keyword>
<evidence type="ECO:0000256" key="10">
    <source>
        <dbReference type="ARBA" id="ARBA00023065"/>
    </source>
</evidence>
<dbReference type="GO" id="GO:0006811">
    <property type="term" value="P:monoatomic ion transport"/>
    <property type="evidence" value="ECO:0007669"/>
    <property type="project" value="UniProtKB-KW"/>
</dbReference>
<dbReference type="RefSeq" id="WP_106986949.1">
    <property type="nucleotide sequence ID" value="NZ_PYLP01000001.1"/>
</dbReference>
<evidence type="ECO:0000256" key="8">
    <source>
        <dbReference type="ARBA" id="ARBA00022692"/>
    </source>
</evidence>
<evidence type="ECO:0000256" key="13">
    <source>
        <dbReference type="SAM" id="Phobius"/>
    </source>
</evidence>
<proteinExistence type="inferred from homology"/>
<evidence type="ECO:0000256" key="12">
    <source>
        <dbReference type="ARBA" id="ARBA00031636"/>
    </source>
</evidence>
<evidence type="ECO:0000256" key="6">
    <source>
        <dbReference type="ARBA" id="ARBA00022449"/>
    </source>
</evidence>
<dbReference type="Pfam" id="PF01554">
    <property type="entry name" value="MatE"/>
    <property type="match status" value="2"/>
</dbReference>
<keyword evidence="10" id="KW-0406">Ion transport</keyword>
<dbReference type="PIRSF" id="PIRSF006603">
    <property type="entry name" value="DinF"/>
    <property type="match status" value="1"/>
</dbReference>
<dbReference type="PANTHER" id="PTHR43298:SF2">
    <property type="entry name" value="FMN_FAD EXPORTER YEEO-RELATED"/>
    <property type="match status" value="1"/>
</dbReference>
<keyword evidence="9 13" id="KW-1133">Transmembrane helix</keyword>
<keyword evidence="6" id="KW-0050">Antiport</keyword>
<feature type="transmembrane region" description="Helical" evidence="13">
    <location>
        <begin position="274"/>
        <end position="297"/>
    </location>
</feature>
<dbReference type="GO" id="GO:0015297">
    <property type="term" value="F:antiporter activity"/>
    <property type="evidence" value="ECO:0007669"/>
    <property type="project" value="UniProtKB-KW"/>
</dbReference>
<reference evidence="15" key="1">
    <citation type="submission" date="2018-03" db="EMBL/GenBank/DDBJ databases">
        <title>Lachnoclostridium SNUG30370 gen.nov., sp.nov., isolated from human faeces.</title>
        <authorList>
            <person name="Seo B."/>
            <person name="Jeon K."/>
            <person name="Ko G."/>
        </authorList>
    </citation>
    <scope>NUCLEOTIDE SEQUENCE [LARGE SCALE GENOMIC DNA]</scope>
    <source>
        <strain evidence="15">SNUG30370</strain>
    </source>
</reference>
<evidence type="ECO:0000256" key="7">
    <source>
        <dbReference type="ARBA" id="ARBA00022475"/>
    </source>
</evidence>
<feature type="transmembrane region" description="Helical" evidence="13">
    <location>
        <begin position="12"/>
        <end position="39"/>
    </location>
</feature>
<feature type="transmembrane region" description="Helical" evidence="13">
    <location>
        <begin position="91"/>
        <end position="112"/>
    </location>
</feature>
<dbReference type="InterPro" id="IPR050222">
    <property type="entry name" value="MATE_MdtK"/>
</dbReference>
<keyword evidence="11 13" id="KW-0472">Membrane</keyword>
<dbReference type="Proteomes" id="UP000241201">
    <property type="component" value="Unassembled WGS sequence"/>
</dbReference>
<keyword evidence="5" id="KW-0813">Transport</keyword>
<feature type="transmembrane region" description="Helical" evidence="13">
    <location>
        <begin position="390"/>
        <end position="411"/>
    </location>
</feature>
<protein>
    <recommendedName>
        <fullName evidence="4">Probable multidrug resistance protein NorM</fullName>
    </recommendedName>
    <alternativeName>
        <fullName evidence="12">Multidrug-efflux transporter</fullName>
    </alternativeName>
</protein>
<evidence type="ECO:0000256" key="9">
    <source>
        <dbReference type="ARBA" id="ARBA00022989"/>
    </source>
</evidence>
<comment type="caution">
    <text evidence="14">The sequence shown here is derived from an EMBL/GenBank/DDBJ whole genome shotgun (WGS) entry which is preliminary data.</text>
</comment>
<evidence type="ECO:0000256" key="11">
    <source>
        <dbReference type="ARBA" id="ARBA00023136"/>
    </source>
</evidence>
<evidence type="ECO:0000313" key="15">
    <source>
        <dbReference type="Proteomes" id="UP000241201"/>
    </source>
</evidence>
<evidence type="ECO:0000256" key="3">
    <source>
        <dbReference type="ARBA" id="ARBA00010199"/>
    </source>
</evidence>
<dbReference type="PANTHER" id="PTHR43298">
    <property type="entry name" value="MULTIDRUG RESISTANCE PROTEIN NORM-RELATED"/>
    <property type="match status" value="1"/>
</dbReference>
<dbReference type="InterPro" id="IPR002528">
    <property type="entry name" value="MATE_fam"/>
</dbReference>
<comment type="function">
    <text evidence="1">Multidrug efflux pump.</text>
</comment>
<organism evidence="14 15">
    <name type="scientific">Faecalibacillus faecis</name>
    <dbReference type="NCBI Taxonomy" id="1982628"/>
    <lineage>
        <taxon>Bacteria</taxon>
        <taxon>Bacillati</taxon>
        <taxon>Bacillota</taxon>
        <taxon>Erysipelotrichia</taxon>
        <taxon>Erysipelotrichales</taxon>
        <taxon>Coprobacillaceae</taxon>
        <taxon>Faecalibacillus</taxon>
    </lineage>
</organism>
<feature type="transmembrane region" description="Helical" evidence="13">
    <location>
        <begin position="138"/>
        <end position="155"/>
    </location>
</feature>
<feature type="transmembrane region" description="Helical" evidence="13">
    <location>
        <begin position="358"/>
        <end position="378"/>
    </location>
</feature>
<evidence type="ECO:0000256" key="1">
    <source>
        <dbReference type="ARBA" id="ARBA00003408"/>
    </source>
</evidence>
<feature type="transmembrane region" description="Helical" evidence="13">
    <location>
        <begin position="59"/>
        <end position="79"/>
    </location>
</feature>
<dbReference type="NCBIfam" id="TIGR00797">
    <property type="entry name" value="matE"/>
    <property type="match status" value="1"/>
</dbReference>
<evidence type="ECO:0000313" key="14">
    <source>
        <dbReference type="EMBL" id="PST42164.1"/>
    </source>
</evidence>
<dbReference type="EMBL" id="PYLP01000001">
    <property type="protein sequence ID" value="PST42164.1"/>
    <property type="molecule type" value="Genomic_DNA"/>
</dbReference>